<dbReference type="FunFam" id="1.10.10.10:FF:000795">
    <property type="entry name" value="La protein 2"/>
    <property type="match status" value="1"/>
</dbReference>
<evidence type="ECO:0000256" key="5">
    <source>
        <dbReference type="ARBA" id="ARBA00057261"/>
    </source>
</evidence>
<feature type="compositionally biased region" description="Basic and acidic residues" evidence="7">
    <location>
        <begin position="243"/>
        <end position="265"/>
    </location>
</feature>
<feature type="region of interest" description="Disordered" evidence="7">
    <location>
        <begin position="241"/>
        <end position="332"/>
    </location>
</feature>
<name>A0AAV0M3J1_9ROSI</name>
<evidence type="ECO:0000256" key="2">
    <source>
        <dbReference type="ARBA" id="ARBA00004642"/>
    </source>
</evidence>
<proteinExistence type="predicted"/>
<accession>A0AAV0M3J1</accession>
<evidence type="ECO:0000313" key="11">
    <source>
        <dbReference type="EMBL" id="CAI0441323.1"/>
    </source>
</evidence>
<dbReference type="PROSITE" id="PS51939">
    <property type="entry name" value="XRRM"/>
    <property type="match status" value="1"/>
</dbReference>
<feature type="compositionally biased region" description="Basic and acidic residues" evidence="7">
    <location>
        <begin position="274"/>
        <end position="332"/>
    </location>
</feature>
<dbReference type="InterPro" id="IPR045180">
    <property type="entry name" value="La_dom_prot"/>
</dbReference>
<dbReference type="InterPro" id="IPR000504">
    <property type="entry name" value="RRM_dom"/>
</dbReference>
<keyword evidence="4" id="KW-0539">Nucleus</keyword>
<reference evidence="11" key="1">
    <citation type="submission" date="2022-08" db="EMBL/GenBank/DDBJ databases">
        <authorList>
            <person name="Gutierrez-Valencia J."/>
        </authorList>
    </citation>
    <scope>NUCLEOTIDE SEQUENCE</scope>
</reference>
<evidence type="ECO:0000256" key="6">
    <source>
        <dbReference type="PROSITE-ProRule" id="PRU00332"/>
    </source>
</evidence>
<evidence type="ECO:0000259" key="8">
    <source>
        <dbReference type="PROSITE" id="PS50102"/>
    </source>
</evidence>
<evidence type="ECO:0000256" key="7">
    <source>
        <dbReference type="SAM" id="MobiDB-lite"/>
    </source>
</evidence>
<dbReference type="CDD" id="cd08030">
    <property type="entry name" value="LA_like_plant"/>
    <property type="match status" value="1"/>
</dbReference>
<gene>
    <name evidence="11" type="ORF">LITE_LOCUS26827</name>
</gene>
<dbReference type="GO" id="GO:1990904">
    <property type="term" value="C:ribonucleoprotein complex"/>
    <property type="evidence" value="ECO:0007669"/>
    <property type="project" value="UniProtKB-UniRule"/>
</dbReference>
<evidence type="ECO:0000256" key="4">
    <source>
        <dbReference type="ARBA" id="ARBA00023242"/>
    </source>
</evidence>
<feature type="compositionally biased region" description="Basic residues" evidence="7">
    <location>
        <begin position="445"/>
        <end position="457"/>
    </location>
</feature>
<dbReference type="SMART" id="SM00715">
    <property type="entry name" value="LA"/>
    <property type="match status" value="1"/>
</dbReference>
<dbReference type="PROSITE" id="PS50102">
    <property type="entry name" value="RRM"/>
    <property type="match status" value="1"/>
</dbReference>
<dbReference type="SUPFAM" id="SSF46785">
    <property type="entry name" value="Winged helix' DNA-binding domain"/>
    <property type="match status" value="1"/>
</dbReference>
<comment type="function">
    <text evidence="5">Binds to the 3' poly(U) terminus of nascent RNA polymerase III transcripts, protecting them from exonuclease digestion and facilitating their folding and maturation.</text>
</comment>
<dbReference type="InterPro" id="IPR002344">
    <property type="entry name" value="Lupus_La"/>
</dbReference>
<dbReference type="PRINTS" id="PR00302">
    <property type="entry name" value="LUPUSLA"/>
</dbReference>
<sequence>MATPSLDEATAKEVLRQVEFYFSDSNLPRDKFLSSTVASSEDGLVSLALICSFKKMRGYLKLQEAKQDEISEDTLKAVADTLAKSASLKLSEDGKRVGRIGPLMKPEELVEQLDGRTIAASPLPYDVSRDALLTFFGQYGQVTSLRLPNHIANKRVLCGTALVEFPTDEEAEKVLGQILEFEGVQLELKPKKEFDEDRQSKLAEFRAANPQWNNDNNKNSSPQAEYTKGLIVAFKLKSISTGDEAKQDGNQESVKDGETGPKAAEEMPTSSVEKTTEEGQGKASEDDADNNKEEVAAMDTEKVEKADNENVTENKETKTDEGEESNKDFVEKNVKQGNKFDLSACKNDKNIMLREDLKAVFSKFGAVKYIDFKMGEDSGYARFEKPEAGQKARAASILAEEGGLTVKNFIVSLEPIYGDKEAEYWAQVRTNQDNRKASFSNRGGRGGRFHRGGKHPRSRDNDSGRGGRNKFQKVGA</sequence>
<feature type="compositionally biased region" description="Basic residues" evidence="7">
    <location>
        <begin position="467"/>
        <end position="476"/>
    </location>
</feature>
<dbReference type="GO" id="GO:0003729">
    <property type="term" value="F:mRNA binding"/>
    <property type="evidence" value="ECO:0007669"/>
    <property type="project" value="TreeGrafter"/>
</dbReference>
<dbReference type="PANTHER" id="PTHR22792:SF140">
    <property type="entry name" value="ACHILLES, ISOFORM A"/>
    <property type="match status" value="1"/>
</dbReference>
<dbReference type="Gene3D" id="3.30.70.330">
    <property type="match status" value="2"/>
</dbReference>
<dbReference type="GO" id="GO:0005654">
    <property type="term" value="C:nucleoplasm"/>
    <property type="evidence" value="ECO:0007669"/>
    <property type="project" value="UniProtKB-SubCell"/>
</dbReference>
<evidence type="ECO:0000256" key="3">
    <source>
        <dbReference type="ARBA" id="ARBA00022884"/>
    </source>
</evidence>
<comment type="caution">
    <text evidence="11">The sequence shown here is derived from an EMBL/GenBank/DDBJ whole genome shotgun (WGS) entry which is preliminary data.</text>
</comment>
<dbReference type="Pfam" id="PF05383">
    <property type="entry name" value="La"/>
    <property type="match status" value="1"/>
</dbReference>
<dbReference type="Pfam" id="PF08777">
    <property type="entry name" value="RRM_3"/>
    <property type="match status" value="1"/>
</dbReference>
<feature type="domain" description="RRM" evidence="8">
    <location>
        <begin position="116"/>
        <end position="207"/>
    </location>
</feature>
<dbReference type="PROSITE" id="PS50961">
    <property type="entry name" value="HTH_LA"/>
    <property type="match status" value="1"/>
</dbReference>
<dbReference type="InterPro" id="IPR036390">
    <property type="entry name" value="WH_DNA-bd_sf"/>
</dbReference>
<comment type="subcellular location">
    <subcellularLocation>
        <location evidence="1">Nucleus</location>
        <location evidence="1">Nucleolus</location>
    </subcellularLocation>
    <subcellularLocation>
        <location evidence="2">Nucleus</location>
        <location evidence="2">Nucleoplasm</location>
    </subcellularLocation>
</comment>
<dbReference type="InterPro" id="IPR035979">
    <property type="entry name" value="RBD_domain_sf"/>
</dbReference>
<dbReference type="EMBL" id="CAMGYJ010000007">
    <property type="protein sequence ID" value="CAI0441323.1"/>
    <property type="molecule type" value="Genomic_DNA"/>
</dbReference>
<feature type="domain" description="XRRM" evidence="10">
    <location>
        <begin position="333"/>
        <end position="462"/>
    </location>
</feature>
<evidence type="ECO:0008006" key="13">
    <source>
        <dbReference type="Google" id="ProtNLM"/>
    </source>
</evidence>
<feature type="region of interest" description="Disordered" evidence="7">
    <location>
        <begin position="431"/>
        <end position="476"/>
    </location>
</feature>
<dbReference type="AlphaFoldDB" id="A0AAV0M3J1"/>
<evidence type="ECO:0000259" key="10">
    <source>
        <dbReference type="PROSITE" id="PS51939"/>
    </source>
</evidence>
<dbReference type="CDD" id="cd12291">
    <property type="entry name" value="RRM1_La"/>
    <property type="match status" value="1"/>
</dbReference>
<dbReference type="PANTHER" id="PTHR22792">
    <property type="entry name" value="LUPUS LA PROTEIN-RELATED"/>
    <property type="match status" value="1"/>
</dbReference>
<dbReference type="GO" id="GO:0006396">
    <property type="term" value="P:RNA processing"/>
    <property type="evidence" value="ECO:0007669"/>
    <property type="project" value="InterPro"/>
</dbReference>
<dbReference type="Pfam" id="PF00076">
    <property type="entry name" value="RRM_1"/>
    <property type="match status" value="1"/>
</dbReference>
<dbReference type="InterPro" id="IPR006630">
    <property type="entry name" value="La_HTH"/>
</dbReference>
<evidence type="ECO:0000256" key="1">
    <source>
        <dbReference type="ARBA" id="ARBA00004604"/>
    </source>
</evidence>
<feature type="domain" description="HTH La-type RNA-binding" evidence="9">
    <location>
        <begin position="4"/>
        <end position="109"/>
    </location>
</feature>
<dbReference type="InterPro" id="IPR012677">
    <property type="entry name" value="Nucleotide-bd_a/b_plait_sf"/>
</dbReference>
<protein>
    <recommendedName>
        <fullName evidence="13">La protein 1</fullName>
    </recommendedName>
</protein>
<dbReference type="InterPro" id="IPR036388">
    <property type="entry name" value="WH-like_DNA-bd_sf"/>
</dbReference>
<keyword evidence="12" id="KW-1185">Reference proteome</keyword>
<dbReference type="InterPro" id="IPR014886">
    <property type="entry name" value="La_xRRM"/>
</dbReference>
<dbReference type="SMART" id="SM00360">
    <property type="entry name" value="RRM"/>
    <property type="match status" value="2"/>
</dbReference>
<dbReference type="GO" id="GO:0005730">
    <property type="term" value="C:nucleolus"/>
    <property type="evidence" value="ECO:0007669"/>
    <property type="project" value="UniProtKB-SubCell"/>
</dbReference>
<dbReference type="SUPFAM" id="SSF54928">
    <property type="entry name" value="RNA-binding domain, RBD"/>
    <property type="match status" value="1"/>
</dbReference>
<keyword evidence="3 6" id="KW-0694">RNA-binding</keyword>
<dbReference type="Proteomes" id="UP001154282">
    <property type="component" value="Unassembled WGS sequence"/>
</dbReference>
<dbReference type="Gene3D" id="1.10.10.10">
    <property type="entry name" value="Winged helix-like DNA-binding domain superfamily/Winged helix DNA-binding domain"/>
    <property type="match status" value="1"/>
</dbReference>
<evidence type="ECO:0000313" key="12">
    <source>
        <dbReference type="Proteomes" id="UP001154282"/>
    </source>
</evidence>
<organism evidence="11 12">
    <name type="scientific">Linum tenue</name>
    <dbReference type="NCBI Taxonomy" id="586396"/>
    <lineage>
        <taxon>Eukaryota</taxon>
        <taxon>Viridiplantae</taxon>
        <taxon>Streptophyta</taxon>
        <taxon>Embryophyta</taxon>
        <taxon>Tracheophyta</taxon>
        <taxon>Spermatophyta</taxon>
        <taxon>Magnoliopsida</taxon>
        <taxon>eudicotyledons</taxon>
        <taxon>Gunneridae</taxon>
        <taxon>Pentapetalae</taxon>
        <taxon>rosids</taxon>
        <taxon>fabids</taxon>
        <taxon>Malpighiales</taxon>
        <taxon>Linaceae</taxon>
        <taxon>Linum</taxon>
    </lineage>
</organism>
<evidence type="ECO:0000259" key="9">
    <source>
        <dbReference type="PROSITE" id="PS50961"/>
    </source>
</evidence>